<dbReference type="SUPFAM" id="SSF69754">
    <property type="entry name" value="Ribosome binding protein Y (YfiA homologue)"/>
    <property type="match status" value="1"/>
</dbReference>
<dbReference type="CDD" id="cd00552">
    <property type="entry name" value="RaiA"/>
    <property type="match status" value="1"/>
</dbReference>
<evidence type="ECO:0000313" key="3">
    <source>
        <dbReference type="Proteomes" id="UP001215503"/>
    </source>
</evidence>
<feature type="compositionally biased region" description="Basic and acidic residues" evidence="1">
    <location>
        <begin position="100"/>
        <end position="116"/>
    </location>
</feature>
<sequence length="124" mass="14155">MQTEPEIVFHNLDHSPAVETLVRERLEKLDRLFDGIVSCRVVIERSQHRHRKGDLFAVNIVIGVPGQQLVVNRAGPKDHAHEDIKVALRDSFDAAERQLEDHARKVRGDVKHHEPRPQAPSENV</sequence>
<keyword evidence="3" id="KW-1185">Reference proteome</keyword>
<dbReference type="RefSeq" id="WP_275821674.1">
    <property type="nucleotide sequence ID" value="NZ_JARHUD010000004.1"/>
</dbReference>
<dbReference type="EMBL" id="JARHUD010000004">
    <property type="protein sequence ID" value="MDF2095857.1"/>
    <property type="molecule type" value="Genomic_DNA"/>
</dbReference>
<proteinExistence type="predicted"/>
<protein>
    <submittedName>
        <fullName evidence="2">HPF/RaiA family ribosome-associated protein</fullName>
    </submittedName>
</protein>
<dbReference type="Pfam" id="PF02482">
    <property type="entry name" value="Ribosomal_S30AE"/>
    <property type="match status" value="1"/>
</dbReference>
<feature type="region of interest" description="Disordered" evidence="1">
    <location>
        <begin position="100"/>
        <end position="124"/>
    </location>
</feature>
<organism evidence="2 3">
    <name type="scientific">Aquibaculum arenosum</name>
    <dbReference type="NCBI Taxonomy" id="3032591"/>
    <lineage>
        <taxon>Bacteria</taxon>
        <taxon>Pseudomonadati</taxon>
        <taxon>Pseudomonadota</taxon>
        <taxon>Alphaproteobacteria</taxon>
        <taxon>Rhodospirillales</taxon>
        <taxon>Rhodovibrionaceae</taxon>
        <taxon>Aquibaculum</taxon>
    </lineage>
</organism>
<gene>
    <name evidence="2" type="ORF">P2G67_07705</name>
</gene>
<name>A0ABT5YLT0_9PROT</name>
<evidence type="ECO:0000256" key="1">
    <source>
        <dbReference type="SAM" id="MobiDB-lite"/>
    </source>
</evidence>
<dbReference type="Proteomes" id="UP001215503">
    <property type="component" value="Unassembled WGS sequence"/>
</dbReference>
<reference evidence="2 3" key="1">
    <citation type="submission" date="2023-03" db="EMBL/GenBank/DDBJ databases">
        <title>Fodinicurvata sp. CAU 1616 isolated from sea sendiment.</title>
        <authorList>
            <person name="Kim W."/>
        </authorList>
    </citation>
    <scope>NUCLEOTIDE SEQUENCE [LARGE SCALE GENOMIC DNA]</scope>
    <source>
        <strain evidence="2 3">CAU 1616</strain>
    </source>
</reference>
<comment type="caution">
    <text evidence="2">The sequence shown here is derived from an EMBL/GenBank/DDBJ whole genome shotgun (WGS) entry which is preliminary data.</text>
</comment>
<dbReference type="InterPro" id="IPR036567">
    <property type="entry name" value="RHF-like"/>
</dbReference>
<dbReference type="Gene3D" id="3.30.160.100">
    <property type="entry name" value="Ribosome hibernation promotion factor-like"/>
    <property type="match status" value="1"/>
</dbReference>
<evidence type="ECO:0000313" key="2">
    <source>
        <dbReference type="EMBL" id="MDF2095857.1"/>
    </source>
</evidence>
<dbReference type="InterPro" id="IPR003489">
    <property type="entry name" value="RHF/RaiA"/>
</dbReference>
<accession>A0ABT5YLT0</accession>